<feature type="domain" description="M23ase beta-sheet core" evidence="1">
    <location>
        <begin position="135"/>
        <end position="229"/>
    </location>
</feature>
<sequence>MINKVNTQTLNISTDTKELSKKIETIFLTELLKVMFANTSFSEGKTTSTYMTAIIPQIAEMMSERDIGIGRFLTENANFLNSISKNQKIELKPSLDNQEEQRKINLPNKISLPVSGKITSSFGLRTDPIDGKLRHHNGIDIAVPEGTEIKPVLSGKVVYSGYSNGYGNCVIVEHDNGMQTIYAHNSKNLVKAGDTVTTDMVIALSGSTGRTTGPHLHFEVRKDGKPVNPFVTLNLSQKPTII</sequence>
<dbReference type="InterPro" id="IPR011055">
    <property type="entry name" value="Dup_hybrid_motif"/>
</dbReference>
<dbReference type="InterPro" id="IPR016047">
    <property type="entry name" value="M23ase_b-sheet_dom"/>
</dbReference>
<evidence type="ECO:0000313" key="2">
    <source>
        <dbReference type="EMBL" id="GLI52486.1"/>
    </source>
</evidence>
<dbReference type="PANTHER" id="PTHR21666:SF270">
    <property type="entry name" value="MUREIN HYDROLASE ACTIVATOR ENVC"/>
    <property type="match status" value="1"/>
</dbReference>
<dbReference type="EMBL" id="BSDX01000001">
    <property type="protein sequence ID" value="GLI52486.1"/>
    <property type="molecule type" value="Genomic_DNA"/>
</dbReference>
<name>A0A9W6LIT3_9BACT</name>
<comment type="caution">
    <text evidence="2">The sequence shown here is derived from an EMBL/GenBank/DDBJ whole genome shotgun (WGS) entry which is preliminary data.</text>
</comment>
<dbReference type="SUPFAM" id="SSF51261">
    <property type="entry name" value="Duplicated hybrid motif"/>
    <property type="match status" value="1"/>
</dbReference>
<dbReference type="InterPro" id="IPR050570">
    <property type="entry name" value="Cell_wall_metabolism_enzyme"/>
</dbReference>
<proteinExistence type="predicted"/>
<dbReference type="CDD" id="cd12797">
    <property type="entry name" value="M23_peptidase"/>
    <property type="match status" value="1"/>
</dbReference>
<dbReference type="FunFam" id="2.70.70.10:FF:000006">
    <property type="entry name" value="M23 family peptidase"/>
    <property type="match status" value="1"/>
</dbReference>
<dbReference type="AlphaFoldDB" id="A0A9W6LIT3"/>
<reference evidence="2" key="1">
    <citation type="submission" date="2022-12" db="EMBL/GenBank/DDBJ databases">
        <title>Reference genome sequencing for broad-spectrum identification of bacterial and archaeal isolates by mass spectrometry.</title>
        <authorList>
            <person name="Sekiguchi Y."/>
            <person name="Tourlousse D.M."/>
        </authorList>
    </citation>
    <scope>NUCLEOTIDE SEQUENCE</scope>
    <source>
        <strain evidence="2">TSL-P1</strain>
    </source>
</reference>
<gene>
    <name evidence="2" type="ORF">TISLANDTSLP1_01790</name>
</gene>
<dbReference type="Pfam" id="PF01551">
    <property type="entry name" value="Peptidase_M23"/>
    <property type="match status" value="1"/>
</dbReference>
<accession>A0A9W6LIT3</accession>
<dbReference type="PANTHER" id="PTHR21666">
    <property type="entry name" value="PEPTIDASE-RELATED"/>
    <property type="match status" value="1"/>
</dbReference>
<evidence type="ECO:0000313" key="3">
    <source>
        <dbReference type="Proteomes" id="UP001144297"/>
    </source>
</evidence>
<dbReference type="Proteomes" id="UP001144297">
    <property type="component" value="Unassembled WGS sequence"/>
</dbReference>
<dbReference type="GO" id="GO:0004222">
    <property type="term" value="F:metalloendopeptidase activity"/>
    <property type="evidence" value="ECO:0007669"/>
    <property type="project" value="TreeGrafter"/>
</dbReference>
<evidence type="ECO:0000259" key="1">
    <source>
        <dbReference type="Pfam" id="PF01551"/>
    </source>
</evidence>
<dbReference type="Gene3D" id="2.70.70.10">
    <property type="entry name" value="Glucose Permease (Domain IIA)"/>
    <property type="match status" value="1"/>
</dbReference>
<protein>
    <submittedName>
        <fullName evidence="2">Peptidase M23</fullName>
    </submittedName>
</protein>
<organism evidence="2 3">
    <name type="scientific">Thermodesulfovibrio yellowstonii</name>
    <dbReference type="NCBI Taxonomy" id="28262"/>
    <lineage>
        <taxon>Bacteria</taxon>
        <taxon>Pseudomonadati</taxon>
        <taxon>Nitrospirota</taxon>
        <taxon>Thermodesulfovibrionia</taxon>
        <taxon>Thermodesulfovibrionales</taxon>
        <taxon>Thermodesulfovibrionaceae</taxon>
        <taxon>Thermodesulfovibrio</taxon>
    </lineage>
</organism>
<keyword evidence="3" id="KW-1185">Reference proteome</keyword>